<gene>
    <name evidence="1" type="ORF">CSB45_14315</name>
</gene>
<proteinExistence type="predicted"/>
<reference evidence="1 2" key="1">
    <citation type="submission" date="2017-10" db="EMBL/GenBank/DDBJ databases">
        <title>Novel microbial diversity and functional potential in the marine mammal oral microbiome.</title>
        <authorList>
            <person name="Dudek N.K."/>
            <person name="Sun C.L."/>
            <person name="Burstein D."/>
            <person name="Kantor R.S."/>
            <person name="Aliaga Goltsman D.S."/>
            <person name="Bik E.M."/>
            <person name="Thomas B.C."/>
            <person name="Banfield J.F."/>
            <person name="Relman D.A."/>
        </authorList>
    </citation>
    <scope>NUCLEOTIDE SEQUENCE [LARGE SCALE GENOMIC DNA]</scope>
    <source>
        <strain evidence="1">DOLZORAL124_49_17</strain>
    </source>
</reference>
<organism evidence="1 2">
    <name type="scientific">candidate division KSB3 bacterium</name>
    <dbReference type="NCBI Taxonomy" id="2044937"/>
    <lineage>
        <taxon>Bacteria</taxon>
        <taxon>candidate division KSB3</taxon>
    </lineage>
</organism>
<dbReference type="InterPro" id="IPR029039">
    <property type="entry name" value="Flavoprotein-like_sf"/>
</dbReference>
<comment type="caution">
    <text evidence="1">The sequence shown here is derived from an EMBL/GenBank/DDBJ whole genome shotgun (WGS) entry which is preliminary data.</text>
</comment>
<dbReference type="Proteomes" id="UP000229740">
    <property type="component" value="Unassembled WGS sequence"/>
</dbReference>
<name>A0A2G6E109_9BACT</name>
<evidence type="ECO:0000313" key="2">
    <source>
        <dbReference type="Proteomes" id="UP000229740"/>
    </source>
</evidence>
<evidence type="ECO:0008006" key="3">
    <source>
        <dbReference type="Google" id="ProtNLM"/>
    </source>
</evidence>
<dbReference type="AlphaFoldDB" id="A0A2G6E109"/>
<accession>A0A2G6E109</accession>
<protein>
    <recommendedName>
        <fullName evidence="3">Flavodoxin-like domain-containing protein</fullName>
    </recommendedName>
</protein>
<dbReference type="Gene3D" id="3.40.50.360">
    <property type="match status" value="1"/>
</dbReference>
<sequence length="136" mass="15185">MKVAIIYLPQHRKLENSARTLGRFLEQGGHRVEYCPINTSERSKSFRIYDFIYLGSVAEGSLGGKIPAQVSEFIRQARGFENLHSAAFLIKRPLSLNTKGLKRLMGILESAGSLVQDFQLIGSNADLALLAKRLKH</sequence>
<evidence type="ECO:0000313" key="1">
    <source>
        <dbReference type="EMBL" id="PID55783.1"/>
    </source>
</evidence>
<dbReference type="EMBL" id="PDPS01000043">
    <property type="protein sequence ID" value="PID55783.1"/>
    <property type="molecule type" value="Genomic_DNA"/>
</dbReference>